<comment type="caution">
    <text evidence="1">The sequence shown here is derived from an EMBL/GenBank/DDBJ whole genome shotgun (WGS) entry which is preliminary data.</text>
</comment>
<dbReference type="Gene3D" id="3.30.70.1700">
    <property type="entry name" value="Phage minor tail protein U"/>
    <property type="match status" value="1"/>
</dbReference>
<gene>
    <name evidence="1" type="ORF">MO867_19005</name>
</gene>
<sequence length="130" mass="14428">MTQRITIRDAVLNKLQTLSGYNFPSAGSTEGIEREKLPAILVGFATEQTEQEFSGTTRRLDLVVAVVVHSRGDIYELLDEATEDVESVLQDRTLDGACEIFALSQTDFALDQDHPLGEVRLTYSAQYSTE</sequence>
<name>A0A9X2EQA5_9GAMM</name>
<protein>
    <submittedName>
        <fullName evidence="1">Uncharacterized protein</fullName>
    </submittedName>
</protein>
<dbReference type="RefSeq" id="WP_252472077.1">
    <property type="nucleotide sequence ID" value="NZ_JALBWM010000133.1"/>
</dbReference>
<keyword evidence="2" id="KW-1185">Reference proteome</keyword>
<organism evidence="1 2">
    <name type="scientific">Microbulbifer okhotskensis</name>
    <dbReference type="NCBI Taxonomy" id="2926617"/>
    <lineage>
        <taxon>Bacteria</taxon>
        <taxon>Pseudomonadati</taxon>
        <taxon>Pseudomonadota</taxon>
        <taxon>Gammaproteobacteria</taxon>
        <taxon>Cellvibrionales</taxon>
        <taxon>Microbulbiferaceae</taxon>
        <taxon>Microbulbifer</taxon>
    </lineage>
</organism>
<reference evidence="1" key="1">
    <citation type="journal article" date="2022" name="Arch. Microbiol.">
        <title>Microbulbifer okhotskensis sp. nov., isolated from a deep bottom sediment of the Okhotsk Sea.</title>
        <authorList>
            <person name="Romanenko L."/>
            <person name="Kurilenko V."/>
            <person name="Otstavnykh N."/>
            <person name="Velansky P."/>
            <person name="Isaeva M."/>
            <person name="Mikhailov V."/>
        </authorList>
    </citation>
    <scope>NUCLEOTIDE SEQUENCE</scope>
    <source>
        <strain evidence="1">OS29</strain>
    </source>
</reference>
<accession>A0A9X2EQA5</accession>
<dbReference type="InterPro" id="IPR038512">
    <property type="entry name" value="GpU-like_sf"/>
</dbReference>
<evidence type="ECO:0000313" key="2">
    <source>
        <dbReference type="Proteomes" id="UP001139028"/>
    </source>
</evidence>
<dbReference type="EMBL" id="JALBWM010000133">
    <property type="protein sequence ID" value="MCO1336427.1"/>
    <property type="molecule type" value="Genomic_DNA"/>
</dbReference>
<proteinExistence type="predicted"/>
<dbReference type="Proteomes" id="UP001139028">
    <property type="component" value="Unassembled WGS sequence"/>
</dbReference>
<dbReference type="AlphaFoldDB" id="A0A9X2EQA5"/>
<evidence type="ECO:0000313" key="1">
    <source>
        <dbReference type="EMBL" id="MCO1336427.1"/>
    </source>
</evidence>